<gene>
    <name evidence="1" type="ORF">CEXT_509271</name>
</gene>
<dbReference type="AlphaFoldDB" id="A0AAV4WY84"/>
<comment type="caution">
    <text evidence="1">The sequence shown here is derived from an EMBL/GenBank/DDBJ whole genome shotgun (WGS) entry which is preliminary data.</text>
</comment>
<evidence type="ECO:0000313" key="2">
    <source>
        <dbReference type="Proteomes" id="UP001054945"/>
    </source>
</evidence>
<dbReference type="EMBL" id="BPLR01016819">
    <property type="protein sequence ID" value="GIY86599.1"/>
    <property type="molecule type" value="Genomic_DNA"/>
</dbReference>
<reference evidence="1 2" key="1">
    <citation type="submission" date="2021-06" db="EMBL/GenBank/DDBJ databases">
        <title>Caerostris extrusa draft genome.</title>
        <authorList>
            <person name="Kono N."/>
            <person name="Arakawa K."/>
        </authorList>
    </citation>
    <scope>NUCLEOTIDE SEQUENCE [LARGE SCALE GENOMIC DNA]</scope>
</reference>
<proteinExistence type="predicted"/>
<sequence>MPNLPSVRGTLGQLMRISAPIRMKWDATRTFKINCRFWKIWNRTRGTMDFPTLLKVRVLGNGLQMSYTMTTGDDGPCSELLQQGDILFL</sequence>
<accession>A0AAV4WY84</accession>
<protein>
    <submittedName>
        <fullName evidence="1">Uncharacterized protein</fullName>
    </submittedName>
</protein>
<organism evidence="1 2">
    <name type="scientific">Caerostris extrusa</name>
    <name type="common">Bark spider</name>
    <name type="synonym">Caerostris bankana</name>
    <dbReference type="NCBI Taxonomy" id="172846"/>
    <lineage>
        <taxon>Eukaryota</taxon>
        <taxon>Metazoa</taxon>
        <taxon>Ecdysozoa</taxon>
        <taxon>Arthropoda</taxon>
        <taxon>Chelicerata</taxon>
        <taxon>Arachnida</taxon>
        <taxon>Araneae</taxon>
        <taxon>Araneomorphae</taxon>
        <taxon>Entelegynae</taxon>
        <taxon>Araneoidea</taxon>
        <taxon>Araneidae</taxon>
        <taxon>Caerostris</taxon>
    </lineage>
</organism>
<dbReference type="Proteomes" id="UP001054945">
    <property type="component" value="Unassembled WGS sequence"/>
</dbReference>
<evidence type="ECO:0000313" key="1">
    <source>
        <dbReference type="EMBL" id="GIY86599.1"/>
    </source>
</evidence>
<keyword evidence="2" id="KW-1185">Reference proteome</keyword>
<name>A0AAV4WY84_CAEEX</name>